<feature type="transmembrane region" description="Helical" evidence="7">
    <location>
        <begin position="408"/>
        <end position="434"/>
    </location>
</feature>
<feature type="transmembrane region" description="Helical" evidence="7">
    <location>
        <begin position="287"/>
        <end position="304"/>
    </location>
</feature>
<feature type="transmembrane region" description="Helical" evidence="7">
    <location>
        <begin position="249"/>
        <end position="267"/>
    </location>
</feature>
<evidence type="ECO:0000256" key="2">
    <source>
        <dbReference type="ARBA" id="ARBA00010199"/>
    </source>
</evidence>
<feature type="transmembrane region" description="Helical" evidence="7">
    <location>
        <begin position="556"/>
        <end position="579"/>
    </location>
</feature>
<dbReference type="GO" id="GO:0016020">
    <property type="term" value="C:membrane"/>
    <property type="evidence" value="ECO:0007669"/>
    <property type="project" value="UniProtKB-SubCell"/>
</dbReference>
<name>A0AAJ0GA88_9PEZI</name>
<keyword evidence="9" id="KW-1185">Reference proteome</keyword>
<dbReference type="NCBIfam" id="TIGR00797">
    <property type="entry name" value="matE"/>
    <property type="match status" value="1"/>
</dbReference>
<feature type="transmembrane region" description="Helical" evidence="7">
    <location>
        <begin position="360"/>
        <end position="387"/>
    </location>
</feature>
<reference evidence="8" key="1">
    <citation type="submission" date="2023-04" db="EMBL/GenBank/DDBJ databases">
        <title>Black Yeasts Isolated from many extreme environments.</title>
        <authorList>
            <person name="Coleine C."/>
            <person name="Stajich J.E."/>
            <person name="Selbmann L."/>
        </authorList>
    </citation>
    <scope>NUCLEOTIDE SEQUENCE</scope>
    <source>
        <strain evidence="8">CCFEE 5312</strain>
    </source>
</reference>
<evidence type="ECO:0000256" key="5">
    <source>
        <dbReference type="ARBA" id="ARBA00023136"/>
    </source>
</evidence>
<feature type="compositionally biased region" description="Basic and acidic residues" evidence="6">
    <location>
        <begin position="34"/>
        <end position="43"/>
    </location>
</feature>
<protein>
    <recommendedName>
        <fullName evidence="10">MATE efflux family protein</fullName>
    </recommendedName>
</protein>
<proteinExistence type="inferred from homology"/>
<evidence type="ECO:0000256" key="1">
    <source>
        <dbReference type="ARBA" id="ARBA00004141"/>
    </source>
</evidence>
<dbReference type="Pfam" id="PF01554">
    <property type="entry name" value="MatE"/>
    <property type="match status" value="2"/>
</dbReference>
<comment type="subcellular location">
    <subcellularLocation>
        <location evidence="1">Membrane</location>
        <topology evidence="1">Multi-pass membrane protein</topology>
    </subcellularLocation>
</comment>
<gene>
    <name evidence="8" type="ORF">LTR09_011553</name>
</gene>
<dbReference type="GO" id="GO:1990961">
    <property type="term" value="P:xenobiotic detoxification by transmembrane export across the plasma membrane"/>
    <property type="evidence" value="ECO:0007669"/>
    <property type="project" value="InterPro"/>
</dbReference>
<accession>A0AAJ0GA88</accession>
<organism evidence="8 9">
    <name type="scientific">Extremus antarcticus</name>
    <dbReference type="NCBI Taxonomy" id="702011"/>
    <lineage>
        <taxon>Eukaryota</taxon>
        <taxon>Fungi</taxon>
        <taxon>Dikarya</taxon>
        <taxon>Ascomycota</taxon>
        <taxon>Pezizomycotina</taxon>
        <taxon>Dothideomycetes</taxon>
        <taxon>Dothideomycetidae</taxon>
        <taxon>Mycosphaerellales</taxon>
        <taxon>Extremaceae</taxon>
        <taxon>Extremus</taxon>
    </lineage>
</organism>
<dbReference type="AlphaFoldDB" id="A0AAJ0GA88"/>
<dbReference type="GO" id="GO:0042910">
    <property type="term" value="F:xenobiotic transmembrane transporter activity"/>
    <property type="evidence" value="ECO:0007669"/>
    <property type="project" value="InterPro"/>
</dbReference>
<evidence type="ECO:0000313" key="8">
    <source>
        <dbReference type="EMBL" id="KAK3047039.1"/>
    </source>
</evidence>
<evidence type="ECO:0000256" key="7">
    <source>
        <dbReference type="SAM" id="Phobius"/>
    </source>
</evidence>
<sequence length="642" mass="69231">MDPQDEDRNHEQPFDSQDEADDTRRPSLTIAEESIARDLKDSDVAEGPDDGSDQTSTDQATIAQHSLGGKTRQPSFSASGPRPFLGMFAPQREHVQPSGAERDVALEEERALLEDNDLLAPMPTEGTPLLPGLTSLPPTDPESISHKWESALLTGQVTTTWRRETSTLWHYSAPLILTYLLQNSLTLTSIFTVGHIGKTELGAVSLGAMTANITGYAVYHGLATSLDTLCAQAYGSGRKTLVGLSLQRMVVFLWVVTIPVGLIWFFAGSMLMRIVPEREIATMAGQYLRVLLIGAPGYAAFESAKRYVQAQGRFAATLYVLLIAAPLNVFLHWLFVWVHLPLHIPSSTTEPLLTLNQKFEWGFIGCPIAIAIVDTALPLLLALYVRFIGGLECWPAPTRAILHNWMPMIRLAVPGLVMVMAEFLAFEILTLAAANFSATHLAANTVLQSLSVFTYNFPFPLSIAGSTRVANLIGAGLPDAAKVTARVMFVGGAVIGVGNMLALSLGRNYVPMLFTEDQEVIELAAKILPLNAAFQLFDSLAAQCNGMMRGLGKQSVGGLASLVAFYVVALPISFGLGFGLDWKLYGLWTGPAVGLFVQAATEGAYIYTTSWKKASEEAAARNEAGQASPASICLLSSCIAKP</sequence>
<dbReference type="CDD" id="cd13132">
    <property type="entry name" value="MATE_eukaryotic"/>
    <property type="match status" value="1"/>
</dbReference>
<dbReference type="GO" id="GO:0015297">
    <property type="term" value="F:antiporter activity"/>
    <property type="evidence" value="ECO:0007669"/>
    <property type="project" value="InterPro"/>
</dbReference>
<comment type="caution">
    <text evidence="8">The sequence shown here is derived from an EMBL/GenBank/DDBJ whole genome shotgun (WGS) entry which is preliminary data.</text>
</comment>
<dbReference type="PANTHER" id="PTHR11206">
    <property type="entry name" value="MULTIDRUG RESISTANCE PROTEIN"/>
    <property type="match status" value="1"/>
</dbReference>
<feature type="compositionally biased region" description="Polar residues" evidence="6">
    <location>
        <begin position="53"/>
        <end position="64"/>
    </location>
</feature>
<comment type="similarity">
    <text evidence="2">Belongs to the multi antimicrobial extrusion (MATE) (TC 2.A.66.1) family.</text>
</comment>
<feature type="compositionally biased region" description="Basic and acidic residues" evidence="6">
    <location>
        <begin position="1"/>
        <end position="13"/>
    </location>
</feature>
<feature type="transmembrane region" description="Helical" evidence="7">
    <location>
        <begin position="585"/>
        <end position="607"/>
    </location>
</feature>
<feature type="region of interest" description="Disordered" evidence="6">
    <location>
        <begin position="1"/>
        <end position="86"/>
    </location>
</feature>
<dbReference type="InterPro" id="IPR045069">
    <property type="entry name" value="MATE_euk"/>
</dbReference>
<evidence type="ECO:0000313" key="9">
    <source>
        <dbReference type="Proteomes" id="UP001271007"/>
    </source>
</evidence>
<evidence type="ECO:0008006" key="10">
    <source>
        <dbReference type="Google" id="ProtNLM"/>
    </source>
</evidence>
<feature type="transmembrane region" description="Helical" evidence="7">
    <location>
        <begin position="487"/>
        <end position="505"/>
    </location>
</feature>
<evidence type="ECO:0000256" key="4">
    <source>
        <dbReference type="ARBA" id="ARBA00022989"/>
    </source>
</evidence>
<keyword evidence="5 7" id="KW-0472">Membrane</keyword>
<dbReference type="InterPro" id="IPR002528">
    <property type="entry name" value="MATE_fam"/>
</dbReference>
<dbReference type="Proteomes" id="UP001271007">
    <property type="component" value="Unassembled WGS sequence"/>
</dbReference>
<feature type="transmembrane region" description="Helical" evidence="7">
    <location>
        <begin position="316"/>
        <end position="340"/>
    </location>
</feature>
<evidence type="ECO:0000256" key="6">
    <source>
        <dbReference type="SAM" id="MobiDB-lite"/>
    </source>
</evidence>
<evidence type="ECO:0000256" key="3">
    <source>
        <dbReference type="ARBA" id="ARBA00022692"/>
    </source>
</evidence>
<keyword evidence="4 7" id="KW-1133">Transmembrane helix</keyword>
<keyword evidence="3 7" id="KW-0812">Transmembrane</keyword>
<dbReference type="EMBL" id="JAWDJX010000070">
    <property type="protein sequence ID" value="KAK3047039.1"/>
    <property type="molecule type" value="Genomic_DNA"/>
</dbReference>